<dbReference type="AlphaFoldDB" id="A0A4Z0M0S4"/>
<dbReference type="Pfam" id="PF00460">
    <property type="entry name" value="Flg_bb_rod"/>
    <property type="match status" value="1"/>
</dbReference>
<comment type="subcellular location">
    <subcellularLocation>
        <location evidence="1 7">Bacterial flagellum</location>
    </subcellularLocation>
    <subcellularLocation>
        <location evidence="2 7">Secreted</location>
    </subcellularLocation>
</comment>
<gene>
    <name evidence="7 13" type="primary">flgK</name>
    <name evidence="13" type="ORF">E4634_12750</name>
</gene>
<dbReference type="Proteomes" id="UP000298050">
    <property type="component" value="Unassembled WGS sequence"/>
</dbReference>
<dbReference type="OrthoDB" id="9802553at2"/>
<dbReference type="SUPFAM" id="SSF64518">
    <property type="entry name" value="Phase 1 flagellin"/>
    <property type="match status" value="1"/>
</dbReference>
<dbReference type="RefSeq" id="WP_135444458.1">
    <property type="nucleotide sequence ID" value="NZ_SRLE01000008.1"/>
</dbReference>
<feature type="domain" description="Flagellar hook-associated protein FlgK helical" evidence="12">
    <location>
        <begin position="84"/>
        <end position="318"/>
    </location>
</feature>
<evidence type="ECO:0000259" key="9">
    <source>
        <dbReference type="Pfam" id="PF00460"/>
    </source>
</evidence>
<name>A0A4Z0M0S4_9GAMM</name>
<evidence type="ECO:0000259" key="10">
    <source>
        <dbReference type="Pfam" id="PF06429"/>
    </source>
</evidence>
<dbReference type="GO" id="GO:0009424">
    <property type="term" value="C:bacterial-type flagellum hook"/>
    <property type="evidence" value="ECO:0007669"/>
    <property type="project" value="UniProtKB-UniRule"/>
</dbReference>
<evidence type="ECO:0000256" key="2">
    <source>
        <dbReference type="ARBA" id="ARBA00004613"/>
    </source>
</evidence>
<evidence type="ECO:0000256" key="8">
    <source>
        <dbReference type="SAM" id="Coils"/>
    </source>
</evidence>
<protein>
    <recommendedName>
        <fullName evidence="4 7">Flagellar hook-associated protein 1</fullName>
        <shortName evidence="7">HAP1</shortName>
    </recommendedName>
</protein>
<proteinExistence type="inferred from homology"/>
<organism evidence="13 14">
    <name type="scientific">Mangrovimicrobium sediminis</name>
    <dbReference type="NCBI Taxonomy" id="2562682"/>
    <lineage>
        <taxon>Bacteria</taxon>
        <taxon>Pseudomonadati</taxon>
        <taxon>Pseudomonadota</taxon>
        <taxon>Gammaproteobacteria</taxon>
        <taxon>Cellvibrionales</taxon>
        <taxon>Halieaceae</taxon>
        <taxon>Mangrovimicrobium</taxon>
    </lineage>
</organism>
<dbReference type="InterPro" id="IPR002371">
    <property type="entry name" value="FlgK"/>
</dbReference>
<feature type="domain" description="Flagellar basal-body/hook protein C-terminal" evidence="10">
    <location>
        <begin position="499"/>
        <end position="537"/>
    </location>
</feature>
<dbReference type="NCBIfam" id="TIGR02492">
    <property type="entry name" value="flgK_ends"/>
    <property type="match status" value="1"/>
</dbReference>
<keyword evidence="13" id="KW-0969">Cilium</keyword>
<keyword evidence="14" id="KW-1185">Reference proteome</keyword>
<dbReference type="GO" id="GO:0005198">
    <property type="term" value="F:structural molecule activity"/>
    <property type="evidence" value="ECO:0007669"/>
    <property type="project" value="UniProtKB-UniRule"/>
</dbReference>
<sequence length="540" mass="57115">MSIFSIGVSGITAAQTALNTTSNNISNVYTPGYNRELTLLQDSSVTAGVQVNAIQRQFNYFTAGQLNEATTGLRYYETYEVQVNQIDNLLADQDAGLSALMQNFFSSLSDLSAAPADPAARQGVIGAANTLTAQFRSVTDYLADMHRGINTQIDLEVDQVNNITEQIAHLNKEISITRAKTQAEPNSLLNRRDQLVAELSESLDVRVIIQGGGSYSVTLGNGQPLVSGNDSYQLRSIDSSAEPGRRVIGYVDAAGNTLEISDSKIKGGKIGGLLSFRSESLDPVRDEIGRLAVSLATEFNAIHTGGIDLNGDPGLEFFSIGGPTTFSNDKNLGTAAFSAVYGDTQDLTGVNYTLQVSNAATGEFTVTRSDGQGSFTATLDGANQITVDGVVLTLDNPALLVNGDKFNLQPTRNATADFGAVIQDISLIAAGQVGGTGDNLNAIALQDLQNTSIVGGSATLGQGYASIVSDAGNRTNIVQINRSAQEGITQQVRNLQQSESGVNLDEEAANLVRYQQYYQANAKVIEVGSTVIDTLLGLRA</sequence>
<evidence type="ECO:0000256" key="6">
    <source>
        <dbReference type="ARBA" id="ARBA00023143"/>
    </source>
</evidence>
<dbReference type="PANTHER" id="PTHR30033">
    <property type="entry name" value="FLAGELLAR HOOK-ASSOCIATED PROTEIN 1"/>
    <property type="match status" value="1"/>
</dbReference>
<dbReference type="InterPro" id="IPR001444">
    <property type="entry name" value="Flag_bb_rod_N"/>
</dbReference>
<evidence type="ECO:0000256" key="5">
    <source>
        <dbReference type="ARBA" id="ARBA00022525"/>
    </source>
</evidence>
<feature type="domain" description="Flagellar hook-associated protein 1 D2-like" evidence="11">
    <location>
        <begin position="326"/>
        <end position="410"/>
    </location>
</feature>
<keyword evidence="6 7" id="KW-0975">Bacterial flagellum</keyword>
<evidence type="ECO:0000256" key="7">
    <source>
        <dbReference type="RuleBase" id="RU362065"/>
    </source>
</evidence>
<dbReference type="PRINTS" id="PR01005">
    <property type="entry name" value="FLGHOOKAP1"/>
</dbReference>
<keyword evidence="5 7" id="KW-0964">Secreted</keyword>
<keyword evidence="8" id="KW-0175">Coiled coil</keyword>
<evidence type="ECO:0000313" key="13">
    <source>
        <dbReference type="EMBL" id="TGD73141.1"/>
    </source>
</evidence>
<dbReference type="PANTHER" id="PTHR30033:SF1">
    <property type="entry name" value="FLAGELLAR HOOK-ASSOCIATED PROTEIN 1"/>
    <property type="match status" value="1"/>
</dbReference>
<comment type="caution">
    <text evidence="13">The sequence shown here is derived from an EMBL/GenBank/DDBJ whole genome shotgun (WGS) entry which is preliminary data.</text>
</comment>
<evidence type="ECO:0000313" key="14">
    <source>
        <dbReference type="Proteomes" id="UP000298050"/>
    </source>
</evidence>
<dbReference type="Pfam" id="PF21158">
    <property type="entry name" value="flgK_1st_1"/>
    <property type="match status" value="1"/>
</dbReference>
<dbReference type="Pfam" id="PF22638">
    <property type="entry name" value="FlgK_D1"/>
    <property type="match status" value="1"/>
</dbReference>
<dbReference type="Pfam" id="PF06429">
    <property type="entry name" value="Flg_bbr_C"/>
    <property type="match status" value="1"/>
</dbReference>
<dbReference type="InterPro" id="IPR053927">
    <property type="entry name" value="FlgK_helical"/>
</dbReference>
<dbReference type="GO" id="GO:0005576">
    <property type="term" value="C:extracellular region"/>
    <property type="evidence" value="ECO:0007669"/>
    <property type="project" value="UniProtKB-SubCell"/>
</dbReference>
<dbReference type="InterPro" id="IPR049119">
    <property type="entry name" value="FlgK_D2-like"/>
</dbReference>
<keyword evidence="13" id="KW-0282">Flagellum</keyword>
<feature type="domain" description="Flagellar basal body rod protein N-terminal" evidence="9">
    <location>
        <begin position="6"/>
        <end position="33"/>
    </location>
</feature>
<feature type="coiled-coil region" evidence="8">
    <location>
        <begin position="153"/>
        <end position="180"/>
    </location>
</feature>
<evidence type="ECO:0000256" key="4">
    <source>
        <dbReference type="ARBA" id="ARBA00016244"/>
    </source>
</evidence>
<keyword evidence="13" id="KW-0966">Cell projection</keyword>
<reference evidence="13 14" key="1">
    <citation type="submission" date="2019-04" db="EMBL/GenBank/DDBJ databases">
        <title>Taxonomy of novel Haliea sp. from mangrove soil of West Coast of India.</title>
        <authorList>
            <person name="Verma A."/>
            <person name="Kumar P."/>
            <person name="Krishnamurthi S."/>
        </authorList>
    </citation>
    <scope>NUCLEOTIDE SEQUENCE [LARGE SCALE GENOMIC DNA]</scope>
    <source>
        <strain evidence="13 14">SAOS-164</strain>
    </source>
</reference>
<evidence type="ECO:0000256" key="3">
    <source>
        <dbReference type="ARBA" id="ARBA00009677"/>
    </source>
</evidence>
<dbReference type="InterPro" id="IPR010930">
    <property type="entry name" value="Flg_bb/hook_C_dom"/>
</dbReference>
<accession>A0A4Z0M0S4</accession>
<evidence type="ECO:0000259" key="12">
    <source>
        <dbReference type="Pfam" id="PF22638"/>
    </source>
</evidence>
<evidence type="ECO:0000259" key="11">
    <source>
        <dbReference type="Pfam" id="PF21158"/>
    </source>
</evidence>
<comment type="similarity">
    <text evidence="3 7">Belongs to the flagella basal body rod proteins family.</text>
</comment>
<dbReference type="GO" id="GO:0044780">
    <property type="term" value="P:bacterial-type flagellum assembly"/>
    <property type="evidence" value="ECO:0007669"/>
    <property type="project" value="InterPro"/>
</dbReference>
<evidence type="ECO:0000256" key="1">
    <source>
        <dbReference type="ARBA" id="ARBA00004365"/>
    </source>
</evidence>
<dbReference type="EMBL" id="SRLE01000008">
    <property type="protein sequence ID" value="TGD73141.1"/>
    <property type="molecule type" value="Genomic_DNA"/>
</dbReference>